<name>A0AAI8V8M6_9PEZI</name>
<evidence type="ECO:0000313" key="1">
    <source>
        <dbReference type="EMBL" id="CAJ2499840.1"/>
    </source>
</evidence>
<protein>
    <submittedName>
        <fullName evidence="1">Uu.00g026930.m01.CDS01</fullName>
    </submittedName>
</protein>
<dbReference type="Proteomes" id="UP001295740">
    <property type="component" value="Unassembled WGS sequence"/>
</dbReference>
<keyword evidence="2" id="KW-1185">Reference proteome</keyword>
<evidence type="ECO:0000313" key="2">
    <source>
        <dbReference type="Proteomes" id="UP001295740"/>
    </source>
</evidence>
<sequence>MTAKPQGISVASTIKCFDQTHYKFKTGKVPLPRVVIPLGASFELYDHDSELWVKDLGGILTFQHICGVHVPRGLQSTVMPEIQHPLPDIDGPSSYEIRANQSHCPSNMSVHKFCAFQKLFAGKERRWPNILVEMGSSNLNSSSEDTMRMLCELAVQACPRSSDYKFRIVHAVFEKPAIVKRLVELIKTRLCAISSNWREHNCMELLLTLSLRLFTLSSFSKKEAGYLIRDARDATLNWIARLREEARIAVDGDAAHRTAMYGLYAALLCRRTFSTYKYPYVMEAEELTAWVQASVALQENLVTQINTLPLTLRRFFIRDAKMAFHIQDILRDAVETHTACVGDGIVSAWSDAADGVTTRFSKWTFLTKPHNRWVYATVSDTNQAGLIFRQRVHFNLIEGHLLVNGKLPLEIRENPIVKGMFGNQHLLTYPSSLEGMTHRLADHKGGHQVHFGVQEGQVVIRALSSDGLLEYVPKSVFKSLHSFDLPSELVDSCFHWLNTTTKYLEIRQISSTWKTKESDWVMDVPRRRAKRRRVTLVDPQSSVFTQIAAIFHAFEQPEKLTVYQPDEGCMWVELRQMDLSFVKASGLLECRQLKAVIDPNQDPGTWHGLASNLCYKM</sequence>
<dbReference type="EMBL" id="CAUWAG010000003">
    <property type="protein sequence ID" value="CAJ2499840.1"/>
    <property type="molecule type" value="Genomic_DNA"/>
</dbReference>
<comment type="caution">
    <text evidence="1">The sequence shown here is derived from an EMBL/GenBank/DDBJ whole genome shotgun (WGS) entry which is preliminary data.</text>
</comment>
<gene>
    <name evidence="1" type="ORF">KHLLAP_LOCUS308</name>
</gene>
<organism evidence="1 2">
    <name type="scientific">Anthostomella pinea</name>
    <dbReference type="NCBI Taxonomy" id="933095"/>
    <lineage>
        <taxon>Eukaryota</taxon>
        <taxon>Fungi</taxon>
        <taxon>Dikarya</taxon>
        <taxon>Ascomycota</taxon>
        <taxon>Pezizomycotina</taxon>
        <taxon>Sordariomycetes</taxon>
        <taxon>Xylariomycetidae</taxon>
        <taxon>Xylariales</taxon>
        <taxon>Xylariaceae</taxon>
        <taxon>Anthostomella</taxon>
    </lineage>
</organism>
<dbReference type="AlphaFoldDB" id="A0AAI8V8M6"/>
<proteinExistence type="predicted"/>
<accession>A0AAI8V8M6</accession>
<reference evidence="1" key="1">
    <citation type="submission" date="2023-10" db="EMBL/GenBank/DDBJ databases">
        <authorList>
            <person name="Hackl T."/>
        </authorList>
    </citation>
    <scope>NUCLEOTIDE SEQUENCE</scope>
</reference>